<comment type="subcellular location">
    <subcellularLocation>
        <location evidence="1">Membrane</location>
        <topology evidence="1">Single-pass membrane protein</topology>
    </subcellularLocation>
</comment>
<dbReference type="Pfam" id="PF04357">
    <property type="entry name" value="TamB"/>
    <property type="match status" value="1"/>
</dbReference>
<dbReference type="InterPro" id="IPR007452">
    <property type="entry name" value="TamB_C"/>
</dbReference>
<evidence type="ECO:0000256" key="3">
    <source>
        <dbReference type="ARBA" id="ARBA00022989"/>
    </source>
</evidence>
<dbReference type="RefSeq" id="WP_084127163.1">
    <property type="nucleotide sequence ID" value="NZ_FQZI01000003.1"/>
</dbReference>
<organism evidence="7 8">
    <name type="scientific">Flavobacterium terrae</name>
    <dbReference type="NCBI Taxonomy" id="415425"/>
    <lineage>
        <taxon>Bacteria</taxon>
        <taxon>Pseudomonadati</taxon>
        <taxon>Bacteroidota</taxon>
        <taxon>Flavobacteriia</taxon>
        <taxon>Flavobacteriales</taxon>
        <taxon>Flavobacteriaceae</taxon>
        <taxon>Flavobacterium</taxon>
    </lineage>
</organism>
<accession>A0A1M6EMB5</accession>
<protein>
    <recommendedName>
        <fullName evidence="6">Translocation and assembly module TamB C-terminal domain-containing protein</fullName>
    </recommendedName>
</protein>
<name>A0A1M6EMB5_9FLAO</name>
<dbReference type="GO" id="GO:0009306">
    <property type="term" value="P:protein secretion"/>
    <property type="evidence" value="ECO:0007669"/>
    <property type="project" value="InterPro"/>
</dbReference>
<dbReference type="EMBL" id="FQZI01000003">
    <property type="protein sequence ID" value="SHI86705.1"/>
    <property type="molecule type" value="Genomic_DNA"/>
</dbReference>
<evidence type="ECO:0000256" key="4">
    <source>
        <dbReference type="ARBA" id="ARBA00023136"/>
    </source>
</evidence>
<evidence type="ECO:0000256" key="2">
    <source>
        <dbReference type="ARBA" id="ARBA00022692"/>
    </source>
</evidence>
<dbReference type="OrthoDB" id="680700at2"/>
<feature type="compositionally biased region" description="Basic and acidic residues" evidence="5">
    <location>
        <begin position="1464"/>
        <end position="1475"/>
    </location>
</feature>
<sequence length="1509" mass="170916">MEETKKNTGLKKLRKIVLFFLLGLIVLLLTLGILLCLPSVQTKIAQYITEKLNEDFETDITIENANASIFGGVKLKNVLIKDYKKDTLFYIQILKTNILDFKKLYDGDLHFGEIRLHGIDFHLKNYKGDRDTNLDKFIDLFDKDKSTKKSTKKFLLTARDIHLLNGHFSYIDENLKTPKILDFTKLNAHTSNFKVYGPDVTTKINEMNFLDHRGLIIDNLNSDFTYTKKNIHLENLDLKTNESNLIGDVELRYKREDFSDFNNKVLFDVKIKKASVSTNELNLFYGEFGKNQRFDLKGKILGTLNDFTTKNIRLRDKNNSIIVGNFRFKNLFSKQKDAFYMKGDFSKISSTYNNLDALLPRVLGDNLPSTFKKFGVFTLSGTTEVTLKTVKADILLKTELGNAQSNLSMTNINNIDNATYIGNIKLDNFDLGKFLSRDDIGAVSLDLDVDGKGFTEEFLDTNLKGKVHNVYYNNYNYNNIVVDGTMKKSVFKGNITANDPNLVMEFDGNLDLSKRENKYDFHAKVEYANLEKLKIYTADSVSVFRGDVLMNLHGNSIDNLYGDVYINKTSYENNKDTYFFDDFMVKSSFDKNRVRTITVNSPDIIDGKIEGKFQFNQLMKLVENSLGSLYANYSPNKVKKGQYIKFDFNVYSKLIEIFYPDVSLAENTFAKGYINSDNGEFKFNFKSPNITAYGNQFDNINIELDNKNPLYNAYIEMDSVKTKHYKVSDLNLINVTANDTLFFRTEFKGGSKAEDYYNLNLYHTINEDKKSVVGIKKSEVNFKDILWFLNEDESKDNKIVFNKKLTEFDIEKISMSHENQMVDLMGVIKDSTYKDLKLTFNNVHLDKITPSIDSLKLKGNVNGMIAFKQRKSIYEPTALVTIDSLGINNYSLGKLDLSVKGDNTFKNFEVNSVLRNEGLESFKAEGFVYIEDKKTTLDLDLRLDEFNMGAFSPLGGSVITNIRGLASGTAKFEGDFENPDITGRLYLNKAGLKIPYLNVDYNFENNAIVDITENQFTFRNIDLTDTKFSTKGVLSGSIRHTKFSDWFLDLNIDSKRLLALNTKDSDDALYYGTAFINGDASIRGPLNGLVINVNAKSEKGTSIKIPISDSETSSERDYIKFTSAKEKLAEANKKGSKSKKYDGIELNFELDITPDAEIEVIINKNTGHGLKGRGFGSLLMEINTLGKFNMWGDFQAYEGTYNFKYGGIIDKKFQLKKGGSISWDGDPLNATLNMEAVYKTEANPAVLLENPSFNKKIPTEVVIKLTDKLTNPVPDISINFPTLSSVLRSELDYKLSDNDTRQTQAIYLLSSGSFLSDKGVAENAITGNLLERANSLFDDIFADDDSKLKVRPNFVQGSKTNQGVETDGRLGFTVSTQINDKITINGRLGVPVGGVTETAVVGDVEIQLRLNEDGSLKARFFNRENDINYIGEGIGYTQGVGISYEVDFNTFKELLTKIFNSKKNKQEDQSPHDVPDSDLSPDFIQFTEQRQKKSTEKPKTYDEMPPDPN</sequence>
<keyword evidence="8" id="KW-1185">Reference proteome</keyword>
<keyword evidence="2" id="KW-0812">Transmembrane</keyword>
<evidence type="ECO:0000313" key="7">
    <source>
        <dbReference type="EMBL" id="SHI86705.1"/>
    </source>
</evidence>
<dbReference type="STRING" id="415425.SAMN05444363_1855"/>
<dbReference type="GO" id="GO:0005886">
    <property type="term" value="C:plasma membrane"/>
    <property type="evidence" value="ECO:0007669"/>
    <property type="project" value="InterPro"/>
</dbReference>
<keyword evidence="3" id="KW-1133">Transmembrane helix</keyword>
<keyword evidence="4" id="KW-0472">Membrane</keyword>
<evidence type="ECO:0000259" key="6">
    <source>
        <dbReference type="Pfam" id="PF04357"/>
    </source>
</evidence>
<gene>
    <name evidence="7" type="ORF">SAMN05444363_1855</name>
</gene>
<feature type="region of interest" description="Disordered" evidence="5">
    <location>
        <begin position="1462"/>
        <end position="1509"/>
    </location>
</feature>
<proteinExistence type="predicted"/>
<feature type="domain" description="Translocation and assembly module TamB C-terminal" evidence="6">
    <location>
        <begin position="1030"/>
        <end position="1448"/>
    </location>
</feature>
<evidence type="ECO:0000256" key="1">
    <source>
        <dbReference type="ARBA" id="ARBA00004167"/>
    </source>
</evidence>
<feature type="compositionally biased region" description="Basic and acidic residues" evidence="5">
    <location>
        <begin position="1489"/>
        <end position="1502"/>
    </location>
</feature>
<evidence type="ECO:0000256" key="5">
    <source>
        <dbReference type="SAM" id="MobiDB-lite"/>
    </source>
</evidence>
<dbReference type="Proteomes" id="UP000184488">
    <property type="component" value="Unassembled WGS sequence"/>
</dbReference>
<reference evidence="8" key="1">
    <citation type="submission" date="2016-11" db="EMBL/GenBank/DDBJ databases">
        <authorList>
            <person name="Varghese N."/>
            <person name="Submissions S."/>
        </authorList>
    </citation>
    <scope>NUCLEOTIDE SEQUENCE [LARGE SCALE GENOMIC DNA]</scope>
    <source>
        <strain evidence="8">DSM 18829</strain>
    </source>
</reference>
<evidence type="ECO:0000313" key="8">
    <source>
        <dbReference type="Proteomes" id="UP000184488"/>
    </source>
</evidence>